<evidence type="ECO:0000256" key="12">
    <source>
        <dbReference type="ARBA" id="ARBA00023014"/>
    </source>
</evidence>
<comment type="subunit">
    <text evidence="5">Heterodimer of LeuC and LeuD.</text>
</comment>
<accession>A0A9X9IAC0</accession>
<dbReference type="AlphaFoldDB" id="A0A9X9IAC0"/>
<comment type="catalytic activity">
    <reaction evidence="1">
        <text>(2R,3S)-3-isopropylmalate = (2S)-2-isopropylmalate</text>
        <dbReference type="Rhea" id="RHEA:32287"/>
        <dbReference type="ChEBI" id="CHEBI:1178"/>
        <dbReference type="ChEBI" id="CHEBI:35121"/>
        <dbReference type="EC" id="4.2.1.33"/>
    </reaction>
</comment>
<keyword evidence="14" id="KW-0100">Branched-chain amino acid biosynthesis</keyword>
<dbReference type="GO" id="GO:0051539">
    <property type="term" value="F:4 iron, 4 sulfur cluster binding"/>
    <property type="evidence" value="ECO:0007669"/>
    <property type="project" value="UniProtKB-KW"/>
</dbReference>
<dbReference type="InterPro" id="IPR018136">
    <property type="entry name" value="Aconitase_4Fe-4S_BS"/>
</dbReference>
<evidence type="ECO:0000256" key="5">
    <source>
        <dbReference type="ARBA" id="ARBA00011271"/>
    </source>
</evidence>
<dbReference type="EC" id="4.2.1.33" evidence="6"/>
<dbReference type="PANTHER" id="PTHR43822:SF9">
    <property type="entry name" value="3-ISOPROPYLMALATE DEHYDRATASE"/>
    <property type="match status" value="1"/>
</dbReference>
<dbReference type="InterPro" id="IPR033941">
    <property type="entry name" value="IPMI_cat"/>
</dbReference>
<keyword evidence="7" id="KW-0432">Leucine biosynthesis</keyword>
<sequence length="465" mass="49825">MTATMFQKIWDRHEVEAQTEDAPAVLYIDFHLVNEVTSPQAFSLLEERDLPVLRPQQTLATIDHATPTRHPDASGRRPYVSAQAFEQVETLAHNARRHGIPFLGWDNAHRGIVHVVGPELGYTLPGMIIVCGDSHTSTHGAFGTLAFGIGTSEVGHVLATQCLLQARPKTMQVRIDGLLPPGATAKDLALTVITRLGAGGGTGHVIEYAGEAVRALTMEGRMTLCNMTIECGARAGMIAPDDVTVDWLRGRPALPVDFEDRIADWLALASDPDASFDQEIVIDAAAVEPMITWGTTPDTAVPVLTPIPLQVDDKHAQALDYMRFRPGQELLGTPIDIVFIGSCTNARLPDLRAAAEVLRGRRIASHVTLLVVPGSEQVRRDAEAEGLDRIFIDAGGEWRLSGCSMCLGMNGDLVPAGKLAVSTSNRNFVGRQGPGARTLLASPQTAAACALAGAIADPREVHGHV</sequence>
<comment type="cofactor">
    <cofactor evidence="2">
        <name>[4Fe-4S] cluster</name>
        <dbReference type="ChEBI" id="CHEBI:49883"/>
    </cofactor>
</comment>
<evidence type="ECO:0000256" key="7">
    <source>
        <dbReference type="ARBA" id="ARBA00022430"/>
    </source>
</evidence>
<dbReference type="EMBL" id="CP066343">
    <property type="protein sequence ID" value="UVG56993.1"/>
    <property type="molecule type" value="Genomic_DNA"/>
</dbReference>
<evidence type="ECO:0000313" key="15">
    <source>
        <dbReference type="EMBL" id="UVG56993.1"/>
    </source>
</evidence>
<dbReference type="InterPro" id="IPR036008">
    <property type="entry name" value="Aconitase_4Fe-4S_dom"/>
</dbReference>
<evidence type="ECO:0000256" key="4">
    <source>
        <dbReference type="ARBA" id="ARBA00004729"/>
    </source>
</evidence>
<dbReference type="CDD" id="cd01583">
    <property type="entry name" value="IPMI"/>
    <property type="match status" value="1"/>
</dbReference>
<dbReference type="NCBIfam" id="NF009116">
    <property type="entry name" value="PRK12466.1"/>
    <property type="match status" value="1"/>
</dbReference>
<organism evidence="15 16">
    <name type="scientific">Xanthomonas citri pv. durantae</name>
    <dbReference type="NCBI Taxonomy" id="487862"/>
    <lineage>
        <taxon>Bacteria</taxon>
        <taxon>Pseudomonadati</taxon>
        <taxon>Pseudomonadota</taxon>
        <taxon>Gammaproteobacteria</taxon>
        <taxon>Lysobacterales</taxon>
        <taxon>Lysobacteraceae</taxon>
        <taxon>Xanthomonas</taxon>
    </lineage>
</organism>
<dbReference type="GO" id="GO:0003861">
    <property type="term" value="F:3-isopropylmalate dehydratase activity"/>
    <property type="evidence" value="ECO:0007669"/>
    <property type="project" value="UniProtKB-EC"/>
</dbReference>
<evidence type="ECO:0000256" key="14">
    <source>
        <dbReference type="ARBA" id="ARBA00023304"/>
    </source>
</evidence>
<dbReference type="Proteomes" id="UP000190508">
    <property type="component" value="Chromosome"/>
</dbReference>
<dbReference type="NCBIfam" id="TIGR00170">
    <property type="entry name" value="leuC"/>
    <property type="match status" value="1"/>
</dbReference>
<dbReference type="PRINTS" id="PR00415">
    <property type="entry name" value="ACONITASE"/>
</dbReference>
<dbReference type="NCBIfam" id="NF004016">
    <property type="entry name" value="PRK05478.1"/>
    <property type="match status" value="1"/>
</dbReference>
<dbReference type="SUPFAM" id="SSF53732">
    <property type="entry name" value="Aconitase iron-sulfur domain"/>
    <property type="match status" value="1"/>
</dbReference>
<dbReference type="InterPro" id="IPR015931">
    <property type="entry name" value="Acnase/IPM_dHydase_lsu_aba_1/3"/>
</dbReference>
<evidence type="ECO:0000256" key="1">
    <source>
        <dbReference type="ARBA" id="ARBA00000491"/>
    </source>
</evidence>
<dbReference type="InterPro" id="IPR004430">
    <property type="entry name" value="3-IsopropMal_deHydase_lsu"/>
</dbReference>
<keyword evidence="12" id="KW-0411">Iron-sulfur</keyword>
<keyword evidence="13 15" id="KW-0456">Lyase</keyword>
<gene>
    <name evidence="15" type="primary">leuC</name>
    <name evidence="15" type="ORF">Xdur_011955</name>
</gene>
<evidence type="ECO:0000256" key="13">
    <source>
        <dbReference type="ARBA" id="ARBA00023239"/>
    </source>
</evidence>
<evidence type="ECO:0000256" key="6">
    <source>
        <dbReference type="ARBA" id="ARBA00011998"/>
    </source>
</evidence>
<dbReference type="PROSITE" id="PS01244">
    <property type="entry name" value="ACONITASE_2"/>
    <property type="match status" value="1"/>
</dbReference>
<keyword evidence="10" id="KW-0479">Metal-binding</keyword>
<evidence type="ECO:0000256" key="10">
    <source>
        <dbReference type="ARBA" id="ARBA00022723"/>
    </source>
</evidence>
<evidence type="ECO:0000256" key="9">
    <source>
        <dbReference type="ARBA" id="ARBA00022605"/>
    </source>
</evidence>
<dbReference type="PROSITE" id="PS00450">
    <property type="entry name" value="ACONITASE_1"/>
    <property type="match status" value="1"/>
</dbReference>
<evidence type="ECO:0000256" key="11">
    <source>
        <dbReference type="ARBA" id="ARBA00023004"/>
    </source>
</evidence>
<dbReference type="RefSeq" id="WP_040277461.1">
    <property type="nucleotide sequence ID" value="NZ_CP066343.1"/>
</dbReference>
<keyword evidence="11" id="KW-0408">Iron</keyword>
<dbReference type="InterPro" id="IPR050067">
    <property type="entry name" value="IPM_dehydratase_rel_enz"/>
</dbReference>
<protein>
    <recommendedName>
        <fullName evidence="6">3-isopropylmalate dehydratase</fullName>
        <ecNumber evidence="6">4.2.1.33</ecNumber>
    </recommendedName>
</protein>
<comment type="pathway">
    <text evidence="4">Amino-acid biosynthesis; L-leucine biosynthesis; L-leucine from 3-methyl-2-oxobutanoate: step 2/4.</text>
</comment>
<evidence type="ECO:0000256" key="2">
    <source>
        <dbReference type="ARBA" id="ARBA00001966"/>
    </source>
</evidence>
<dbReference type="PANTHER" id="PTHR43822">
    <property type="entry name" value="HOMOACONITASE, MITOCHONDRIAL-RELATED"/>
    <property type="match status" value="1"/>
</dbReference>
<dbReference type="Gene3D" id="3.30.499.10">
    <property type="entry name" value="Aconitase, domain 3"/>
    <property type="match status" value="2"/>
</dbReference>
<dbReference type="GO" id="GO:0046872">
    <property type="term" value="F:metal ion binding"/>
    <property type="evidence" value="ECO:0007669"/>
    <property type="project" value="UniProtKB-KW"/>
</dbReference>
<proteinExistence type="predicted"/>
<dbReference type="InterPro" id="IPR001030">
    <property type="entry name" value="Acoase/IPM_deHydtase_lsu_aba"/>
</dbReference>
<evidence type="ECO:0000256" key="3">
    <source>
        <dbReference type="ARBA" id="ARBA00002695"/>
    </source>
</evidence>
<keyword evidence="8" id="KW-0004">4Fe-4S</keyword>
<comment type="function">
    <text evidence="3">Catalyzes the isomerization between 2-isopropylmalate and 3-isopropylmalate, via the formation of 2-isopropylmaleate.</text>
</comment>
<reference evidence="15" key="1">
    <citation type="submission" date="2020-12" db="EMBL/GenBank/DDBJ databases">
        <title>Complete genome investigation of Xanthomonas citri pv. durantae LMG696.</title>
        <authorList>
            <person name="Rana R."/>
            <person name="Bansal K."/>
            <person name="Patil P.B."/>
        </authorList>
    </citation>
    <scope>NUCLEOTIDE SEQUENCE</scope>
    <source>
        <strain evidence="15">LMG696</strain>
    </source>
</reference>
<evidence type="ECO:0000313" key="16">
    <source>
        <dbReference type="Proteomes" id="UP000190508"/>
    </source>
</evidence>
<dbReference type="GO" id="GO:0009098">
    <property type="term" value="P:L-leucine biosynthetic process"/>
    <property type="evidence" value="ECO:0007669"/>
    <property type="project" value="UniProtKB-KW"/>
</dbReference>
<dbReference type="Pfam" id="PF00330">
    <property type="entry name" value="Aconitase"/>
    <property type="match status" value="1"/>
</dbReference>
<evidence type="ECO:0000256" key="8">
    <source>
        <dbReference type="ARBA" id="ARBA00022485"/>
    </source>
</evidence>
<name>A0A9X9IAC0_XANCI</name>
<keyword evidence="9" id="KW-0028">Amino-acid biosynthesis</keyword>